<evidence type="ECO:0000256" key="2">
    <source>
        <dbReference type="SAM" id="SignalP"/>
    </source>
</evidence>
<dbReference type="Proteomes" id="UP000700596">
    <property type="component" value="Unassembled WGS sequence"/>
</dbReference>
<gene>
    <name evidence="3" type="ORF">B0J11DRAFT_511314</name>
</gene>
<organism evidence="3 4">
    <name type="scientific">Dendryphion nanum</name>
    <dbReference type="NCBI Taxonomy" id="256645"/>
    <lineage>
        <taxon>Eukaryota</taxon>
        <taxon>Fungi</taxon>
        <taxon>Dikarya</taxon>
        <taxon>Ascomycota</taxon>
        <taxon>Pezizomycotina</taxon>
        <taxon>Dothideomycetes</taxon>
        <taxon>Pleosporomycetidae</taxon>
        <taxon>Pleosporales</taxon>
        <taxon>Torulaceae</taxon>
        <taxon>Dendryphion</taxon>
    </lineage>
</organism>
<keyword evidence="4" id="KW-1185">Reference proteome</keyword>
<feature type="compositionally biased region" description="Basic and acidic residues" evidence="1">
    <location>
        <begin position="26"/>
        <end position="36"/>
    </location>
</feature>
<evidence type="ECO:0000256" key="1">
    <source>
        <dbReference type="SAM" id="MobiDB-lite"/>
    </source>
</evidence>
<dbReference type="AlphaFoldDB" id="A0A9P9D7H4"/>
<reference evidence="3" key="1">
    <citation type="journal article" date="2021" name="Nat. Commun.">
        <title>Genetic determinants of endophytism in the Arabidopsis root mycobiome.</title>
        <authorList>
            <person name="Mesny F."/>
            <person name="Miyauchi S."/>
            <person name="Thiergart T."/>
            <person name="Pickel B."/>
            <person name="Atanasova L."/>
            <person name="Karlsson M."/>
            <person name="Huettel B."/>
            <person name="Barry K.W."/>
            <person name="Haridas S."/>
            <person name="Chen C."/>
            <person name="Bauer D."/>
            <person name="Andreopoulos W."/>
            <person name="Pangilinan J."/>
            <person name="LaButti K."/>
            <person name="Riley R."/>
            <person name="Lipzen A."/>
            <person name="Clum A."/>
            <person name="Drula E."/>
            <person name="Henrissat B."/>
            <person name="Kohler A."/>
            <person name="Grigoriev I.V."/>
            <person name="Martin F.M."/>
            <person name="Hacquard S."/>
        </authorList>
    </citation>
    <scope>NUCLEOTIDE SEQUENCE</scope>
    <source>
        <strain evidence="3">MPI-CAGE-CH-0243</strain>
    </source>
</reference>
<dbReference type="EMBL" id="JAGMWT010000018">
    <property type="protein sequence ID" value="KAH7113804.1"/>
    <property type="molecule type" value="Genomic_DNA"/>
</dbReference>
<evidence type="ECO:0000313" key="3">
    <source>
        <dbReference type="EMBL" id="KAH7113804.1"/>
    </source>
</evidence>
<dbReference type="OrthoDB" id="5412581at2759"/>
<keyword evidence="2" id="KW-0732">Signal</keyword>
<proteinExistence type="predicted"/>
<comment type="caution">
    <text evidence="3">The sequence shown here is derived from an EMBL/GenBank/DDBJ whole genome shotgun (WGS) entry which is preliminary data.</text>
</comment>
<evidence type="ECO:0000313" key="4">
    <source>
        <dbReference type="Proteomes" id="UP000700596"/>
    </source>
</evidence>
<accession>A0A9P9D7H4</accession>
<protein>
    <recommendedName>
        <fullName evidence="5">Extracellular membrane protein CFEM domain-containing protein</fullName>
    </recommendedName>
</protein>
<feature type="region of interest" description="Disordered" evidence="1">
    <location>
        <begin position="26"/>
        <end position="45"/>
    </location>
</feature>
<sequence length="185" mass="19825">MLFTFHSAFLLALAAQTTTASWFDLSPRHEGERHDPQGTGHGQNMSHGAFNFTPSGIVWPMCARHCCNAFFQYFPHPVNNPLCVSKPFYTNATQCIAKNCTDYEQGAFAAVAEIECPAGKQGSLTAQSVRADLSTAGGKPQECCRVNNATIECNNGTRTGGETALGSSAWVRSSVLLAVLFGVAM</sequence>
<feature type="chain" id="PRO_5040379140" description="Extracellular membrane protein CFEM domain-containing protein" evidence="2">
    <location>
        <begin position="21"/>
        <end position="185"/>
    </location>
</feature>
<evidence type="ECO:0008006" key="5">
    <source>
        <dbReference type="Google" id="ProtNLM"/>
    </source>
</evidence>
<name>A0A9P9D7H4_9PLEO</name>
<feature type="signal peptide" evidence="2">
    <location>
        <begin position="1"/>
        <end position="20"/>
    </location>
</feature>